<keyword evidence="1" id="KW-0812">Transmembrane</keyword>
<accession>A0A1A9WUL2</accession>
<sequence length="180" mass="20988">MKTQSTTQKIEATFDITGCETVAHKLFCNCIVCLLVAYFIELRERGLLYNNLFLFLVYACTVYLLQRTLICVPYFHFISRAVTAIPNIPQTQIEPKQELRTAQQCGYKKFYYHRHCQARKQYTKEPFVKTFLMRAFNLNASEGSNMISATNTQQHNTNASHLFLLLMFVLKEFNFTPTII</sequence>
<evidence type="ECO:0000256" key="1">
    <source>
        <dbReference type="SAM" id="Phobius"/>
    </source>
</evidence>
<dbReference type="AlphaFoldDB" id="A0A1A9WUL2"/>
<protein>
    <submittedName>
        <fullName evidence="2">Uncharacterized protein</fullName>
    </submittedName>
</protein>
<keyword evidence="1" id="KW-0472">Membrane</keyword>
<dbReference type="EnsemblMetazoa" id="GBRI032786-RA">
    <property type="protein sequence ID" value="GBRI032786-PA"/>
    <property type="gene ID" value="GBRI032786"/>
</dbReference>
<evidence type="ECO:0000313" key="3">
    <source>
        <dbReference type="Proteomes" id="UP000091820"/>
    </source>
</evidence>
<reference evidence="3" key="1">
    <citation type="submission" date="2014-03" db="EMBL/GenBank/DDBJ databases">
        <authorList>
            <person name="Aksoy S."/>
            <person name="Warren W."/>
            <person name="Wilson R.K."/>
        </authorList>
    </citation>
    <scope>NUCLEOTIDE SEQUENCE [LARGE SCALE GENOMIC DNA]</scope>
    <source>
        <strain evidence="3">IAEA</strain>
    </source>
</reference>
<keyword evidence="1" id="KW-1133">Transmembrane helix</keyword>
<keyword evidence="3" id="KW-1185">Reference proteome</keyword>
<proteinExistence type="predicted"/>
<name>A0A1A9WUL2_9MUSC</name>
<evidence type="ECO:0000313" key="2">
    <source>
        <dbReference type="EnsemblMetazoa" id="GBRI032786-PA"/>
    </source>
</evidence>
<reference evidence="2" key="2">
    <citation type="submission" date="2020-05" db="UniProtKB">
        <authorList>
            <consortium name="EnsemblMetazoa"/>
        </authorList>
    </citation>
    <scope>IDENTIFICATION</scope>
    <source>
        <strain evidence="2">IAEA</strain>
    </source>
</reference>
<feature type="transmembrane region" description="Helical" evidence="1">
    <location>
        <begin position="22"/>
        <end position="40"/>
    </location>
</feature>
<dbReference type="Proteomes" id="UP000091820">
    <property type="component" value="Unassembled WGS sequence"/>
</dbReference>
<dbReference type="VEuPathDB" id="VectorBase:GBRI032786"/>
<organism evidence="2 3">
    <name type="scientific">Glossina brevipalpis</name>
    <dbReference type="NCBI Taxonomy" id="37001"/>
    <lineage>
        <taxon>Eukaryota</taxon>
        <taxon>Metazoa</taxon>
        <taxon>Ecdysozoa</taxon>
        <taxon>Arthropoda</taxon>
        <taxon>Hexapoda</taxon>
        <taxon>Insecta</taxon>
        <taxon>Pterygota</taxon>
        <taxon>Neoptera</taxon>
        <taxon>Endopterygota</taxon>
        <taxon>Diptera</taxon>
        <taxon>Brachycera</taxon>
        <taxon>Muscomorpha</taxon>
        <taxon>Hippoboscoidea</taxon>
        <taxon>Glossinidae</taxon>
        <taxon>Glossina</taxon>
    </lineage>
</organism>